<evidence type="ECO:0000256" key="6">
    <source>
        <dbReference type="ARBA" id="ARBA00023163"/>
    </source>
</evidence>
<dbReference type="GO" id="GO:0009734">
    <property type="term" value="P:auxin-activated signaling pathway"/>
    <property type="evidence" value="ECO:0007669"/>
    <property type="project" value="UniProtKB-UniRule"/>
</dbReference>
<reference evidence="13 14" key="2">
    <citation type="journal article" date="2017" name="Front. Plant Sci.">
        <title>Gene Classification and Mining of Molecular Markers Useful in Red Clover (Trifolium pratense) Breeding.</title>
        <authorList>
            <person name="Istvanek J."/>
            <person name="Dluhosova J."/>
            <person name="Dluhos P."/>
            <person name="Patkova L."/>
            <person name="Nedelnik J."/>
            <person name="Repkova J."/>
        </authorList>
    </citation>
    <scope>NUCLEOTIDE SEQUENCE [LARGE SCALE GENOMIC DNA]</scope>
    <source>
        <strain evidence="14">cv. Tatra</strain>
        <tissue evidence="13">Young leaves</tissue>
    </source>
</reference>
<keyword evidence="6 10" id="KW-0804">Transcription</keyword>
<keyword evidence="7 10" id="KW-0539">Nucleus</keyword>
<evidence type="ECO:0000256" key="3">
    <source>
        <dbReference type="ARBA" id="ARBA00011726"/>
    </source>
</evidence>
<organism evidence="13 14">
    <name type="scientific">Trifolium pratense</name>
    <name type="common">Red clover</name>
    <dbReference type="NCBI Taxonomy" id="57577"/>
    <lineage>
        <taxon>Eukaryota</taxon>
        <taxon>Viridiplantae</taxon>
        <taxon>Streptophyta</taxon>
        <taxon>Embryophyta</taxon>
        <taxon>Tracheophyta</taxon>
        <taxon>Spermatophyta</taxon>
        <taxon>Magnoliopsida</taxon>
        <taxon>eudicotyledons</taxon>
        <taxon>Gunneridae</taxon>
        <taxon>Pentapetalae</taxon>
        <taxon>rosids</taxon>
        <taxon>fabids</taxon>
        <taxon>Fabales</taxon>
        <taxon>Fabaceae</taxon>
        <taxon>Papilionoideae</taxon>
        <taxon>50 kb inversion clade</taxon>
        <taxon>NPAAA clade</taxon>
        <taxon>Hologalegina</taxon>
        <taxon>IRL clade</taxon>
        <taxon>Trifolieae</taxon>
        <taxon>Trifolium</taxon>
    </lineage>
</organism>
<keyword evidence="8 10" id="KW-0927">Auxin signaling pathway</keyword>
<dbReference type="EMBL" id="ASHM01002375">
    <property type="protein sequence ID" value="PNY08231.1"/>
    <property type="molecule type" value="Genomic_DNA"/>
</dbReference>
<gene>
    <name evidence="13" type="ORF">L195_g004746</name>
</gene>
<dbReference type="PANTHER" id="PTHR31734">
    <property type="entry name" value="AUXIN-RESPONSIVE PROTEIN IAA17"/>
    <property type="match status" value="1"/>
</dbReference>
<dbReference type="Gene3D" id="3.10.20.90">
    <property type="entry name" value="Phosphatidylinositol 3-kinase Catalytic Subunit, Chain A, domain 1"/>
    <property type="match status" value="1"/>
</dbReference>
<keyword evidence="4 10" id="KW-0678">Repressor</keyword>
<evidence type="ECO:0000256" key="7">
    <source>
        <dbReference type="ARBA" id="ARBA00023242"/>
    </source>
</evidence>
<dbReference type="Pfam" id="PF02309">
    <property type="entry name" value="AUX_IAA"/>
    <property type="match status" value="1"/>
</dbReference>
<evidence type="ECO:0000313" key="13">
    <source>
        <dbReference type="EMBL" id="PNY08231.1"/>
    </source>
</evidence>
<dbReference type="AlphaFoldDB" id="A0A2K3NYX3"/>
<sequence length="355" mass="38224">MSLPLLVPEEERQSNPSTVASASPQSLDCFSQTGVGLKERNYLGLSDCSSVDSSTVPSLSDEKKVNLNLKATELRLGLPGSQSPERDPDLFTLSSTNLDEKPLFPLLPTKDGICSVSQKNVVSGNKRGFADTIDVFPEAKYNGNARVNLMLSPRPSGAQPTTVKEKPIKVLQESPCAANATGAPTNGSAPAAKAQVVGWPPIRSFRKNSLANASKNNDEVDGKPGPAALFVKVSMDGAPYLRKVDLRNYTTYQELSSDLEKMFSCFTLGQCGSHGAPGREMLSESKLKDFLHGSEYVVTYEDKDGDWMLVGDVPWDMFTDTCKRLKIMKGSDAIGLEASASYKATPTGLISCSRL</sequence>
<evidence type="ECO:0000256" key="4">
    <source>
        <dbReference type="ARBA" id="ARBA00022491"/>
    </source>
</evidence>
<dbReference type="SUPFAM" id="SSF54277">
    <property type="entry name" value="CAD &amp; PB1 domains"/>
    <property type="match status" value="1"/>
</dbReference>
<dbReference type="InterPro" id="IPR003311">
    <property type="entry name" value="AUX_IAA"/>
</dbReference>
<comment type="similarity">
    <text evidence="2 10">Belongs to the Aux/IAA family.</text>
</comment>
<reference evidence="13 14" key="1">
    <citation type="journal article" date="2014" name="Am. J. Bot.">
        <title>Genome assembly and annotation for red clover (Trifolium pratense; Fabaceae).</title>
        <authorList>
            <person name="Istvanek J."/>
            <person name="Jaros M."/>
            <person name="Krenek A."/>
            <person name="Repkova J."/>
        </authorList>
    </citation>
    <scope>NUCLEOTIDE SEQUENCE [LARGE SCALE GENOMIC DNA]</scope>
    <source>
        <strain evidence="14">cv. Tatra</strain>
        <tissue evidence="13">Young leaves</tissue>
    </source>
</reference>
<evidence type="ECO:0000256" key="10">
    <source>
        <dbReference type="RuleBase" id="RU004549"/>
    </source>
</evidence>
<dbReference type="PROSITE" id="PS51745">
    <property type="entry name" value="PB1"/>
    <property type="match status" value="1"/>
</dbReference>
<comment type="subcellular location">
    <subcellularLocation>
        <location evidence="1 10">Nucleus</location>
    </subcellularLocation>
</comment>
<comment type="caution">
    <text evidence="13">The sequence shown here is derived from an EMBL/GenBank/DDBJ whole genome shotgun (WGS) entry which is preliminary data.</text>
</comment>
<evidence type="ECO:0000313" key="14">
    <source>
        <dbReference type="Proteomes" id="UP000236291"/>
    </source>
</evidence>
<dbReference type="STRING" id="57577.A0A2K3NYX3"/>
<feature type="compositionally biased region" description="Polar residues" evidence="11">
    <location>
        <begin position="14"/>
        <end position="27"/>
    </location>
</feature>
<feature type="region of interest" description="Disordered" evidence="11">
    <location>
        <begin position="1"/>
        <end position="27"/>
    </location>
</feature>
<accession>A0A2K3NYX3</accession>
<dbReference type="FunFam" id="3.10.20.90:FF:000078">
    <property type="entry name" value="Auxin-responsive protein"/>
    <property type="match status" value="1"/>
</dbReference>
<comment type="subunit">
    <text evidence="3 10">Homodimers and heterodimers.</text>
</comment>
<dbReference type="InterPro" id="IPR033389">
    <property type="entry name" value="AUX/IAA_dom"/>
</dbReference>
<keyword evidence="5 10" id="KW-0805">Transcription regulation</keyword>
<evidence type="ECO:0000256" key="2">
    <source>
        <dbReference type="ARBA" id="ARBA00006728"/>
    </source>
</evidence>
<name>A0A2K3NYX3_TRIPR</name>
<evidence type="ECO:0000256" key="9">
    <source>
        <dbReference type="ARBA" id="ARBA00025283"/>
    </source>
</evidence>
<dbReference type="InterPro" id="IPR053793">
    <property type="entry name" value="PB1-like"/>
</dbReference>
<dbReference type="GO" id="GO:0006355">
    <property type="term" value="P:regulation of DNA-templated transcription"/>
    <property type="evidence" value="ECO:0007669"/>
    <property type="project" value="InterPro"/>
</dbReference>
<evidence type="ECO:0000256" key="5">
    <source>
        <dbReference type="ARBA" id="ARBA00023015"/>
    </source>
</evidence>
<dbReference type="PANTHER" id="PTHR31734:SF138">
    <property type="entry name" value="AUXIN-RESPONSIVE PROTEIN IAA8"/>
    <property type="match status" value="1"/>
</dbReference>
<protein>
    <recommendedName>
        <fullName evidence="10">Auxin-induced protein</fullName>
    </recommendedName>
</protein>
<feature type="domain" description="PB1" evidence="12">
    <location>
        <begin position="228"/>
        <end position="332"/>
    </location>
</feature>
<evidence type="ECO:0000256" key="8">
    <source>
        <dbReference type="ARBA" id="ARBA00023294"/>
    </source>
</evidence>
<evidence type="ECO:0000256" key="1">
    <source>
        <dbReference type="ARBA" id="ARBA00004123"/>
    </source>
</evidence>
<proteinExistence type="inferred from homology"/>
<dbReference type="GO" id="GO:0005634">
    <property type="term" value="C:nucleus"/>
    <property type="evidence" value="ECO:0007669"/>
    <property type="project" value="UniProtKB-SubCell"/>
</dbReference>
<dbReference type="Proteomes" id="UP000236291">
    <property type="component" value="Unassembled WGS sequence"/>
</dbReference>
<comment type="function">
    <text evidence="9">Aux/IAA proteins are short-lived transcriptional factors that function as repressors of early auxin response genes at low auxin concentrations. Repression is thought to result from the interaction with auxin response factors (ARFs), proteins that bind to the auxin-responsive promoter element (AuxRE). Formation of heterodimers with ARF proteins may alter their ability to modulate early auxin response genes expression.</text>
</comment>
<evidence type="ECO:0000259" key="12">
    <source>
        <dbReference type="PROSITE" id="PS51745"/>
    </source>
</evidence>
<evidence type="ECO:0000256" key="11">
    <source>
        <dbReference type="SAM" id="MobiDB-lite"/>
    </source>
</evidence>